<evidence type="ECO:0000256" key="1">
    <source>
        <dbReference type="SAM" id="Phobius"/>
    </source>
</evidence>
<reference evidence="2 3" key="1">
    <citation type="submission" date="2019-12" db="EMBL/GenBank/DDBJ databases">
        <authorList>
            <person name="Xu J."/>
        </authorList>
    </citation>
    <scope>NUCLEOTIDE SEQUENCE [LARGE SCALE GENOMIC DNA]</scope>
    <source>
        <strain evidence="2 3">HX-5-24</strain>
    </source>
</reference>
<dbReference type="InterPro" id="IPR002798">
    <property type="entry name" value="SpoIIM-like"/>
</dbReference>
<evidence type="ECO:0000313" key="3">
    <source>
        <dbReference type="Proteomes" id="UP000479692"/>
    </source>
</evidence>
<evidence type="ECO:0000313" key="2">
    <source>
        <dbReference type="EMBL" id="MUV13258.1"/>
    </source>
</evidence>
<keyword evidence="3" id="KW-1185">Reference proteome</keyword>
<feature type="transmembrane region" description="Helical" evidence="1">
    <location>
        <begin position="225"/>
        <end position="253"/>
    </location>
</feature>
<feature type="transmembrane region" description="Helical" evidence="1">
    <location>
        <begin position="301"/>
        <end position="323"/>
    </location>
</feature>
<dbReference type="Pfam" id="PF01944">
    <property type="entry name" value="SpoIIM"/>
    <property type="match status" value="1"/>
</dbReference>
<feature type="transmembrane region" description="Helical" evidence="1">
    <location>
        <begin position="274"/>
        <end position="295"/>
    </location>
</feature>
<feature type="transmembrane region" description="Helical" evidence="1">
    <location>
        <begin position="108"/>
        <end position="131"/>
    </location>
</feature>
<dbReference type="Proteomes" id="UP000479692">
    <property type="component" value="Unassembled WGS sequence"/>
</dbReference>
<sequence length="332" mass="36481">MRQEQFVARFGAEWNDFEAWLEARAKSPRMARNDRTWRGLPDEDVPHAYRRLCQQLGLARRRNYSPAVVDRLQHLMQRGHTALYRAAPPRWSRIPRFFLAEFPRLVRAQWACMLVALVCFVVPLVGIFVLVRVHPELASSVLGHEQLAEVETMYSSAEATGKIGRETGTDVGMFGLYIFNNVTIGLRTFAAGLLAGIGSIFMMVFNGVFFGAIAGHLQNVGLGPYLWRFVVGHGSFELTAIVIAGGAGLRLGLDVIAPGQRSRVDALIAGGKRGALLCLGVALMLLIAAFIEAFWSSMATLPATLMYSVAGVLWTLVFAWLAFGGRGLPDAD</sequence>
<proteinExistence type="predicted"/>
<dbReference type="EMBL" id="WOXT01000001">
    <property type="protein sequence ID" value="MUV13258.1"/>
    <property type="molecule type" value="Genomic_DNA"/>
</dbReference>
<name>A0A7C9HTZ3_9GAMM</name>
<comment type="caution">
    <text evidence="2">The sequence shown here is derived from an EMBL/GenBank/DDBJ whole genome shotgun (WGS) entry which is preliminary data.</text>
</comment>
<dbReference type="AlphaFoldDB" id="A0A7C9HTZ3"/>
<organism evidence="2 3">
    <name type="scientific">Noviluteimonas gilva</name>
    <dbReference type="NCBI Taxonomy" id="2682097"/>
    <lineage>
        <taxon>Bacteria</taxon>
        <taxon>Pseudomonadati</taxon>
        <taxon>Pseudomonadota</taxon>
        <taxon>Gammaproteobacteria</taxon>
        <taxon>Lysobacterales</taxon>
        <taxon>Lysobacteraceae</taxon>
        <taxon>Noviluteimonas</taxon>
    </lineage>
</organism>
<gene>
    <name evidence="2" type="ORF">GN331_03460</name>
</gene>
<dbReference type="RefSeq" id="WP_156640334.1">
    <property type="nucleotide sequence ID" value="NZ_WOXT01000001.1"/>
</dbReference>
<protein>
    <submittedName>
        <fullName evidence="2">Stage II sporulation protein M</fullName>
    </submittedName>
</protein>
<keyword evidence="1" id="KW-0812">Transmembrane</keyword>
<accession>A0A7C9HTZ3</accession>
<dbReference type="PANTHER" id="PTHR35337">
    <property type="entry name" value="SLR1478 PROTEIN"/>
    <property type="match status" value="1"/>
</dbReference>
<keyword evidence="1" id="KW-1133">Transmembrane helix</keyword>
<feature type="transmembrane region" description="Helical" evidence="1">
    <location>
        <begin position="189"/>
        <end position="213"/>
    </location>
</feature>
<keyword evidence="1" id="KW-0472">Membrane</keyword>
<dbReference type="PANTHER" id="PTHR35337:SF1">
    <property type="entry name" value="SLR1478 PROTEIN"/>
    <property type="match status" value="1"/>
</dbReference>